<proteinExistence type="predicted"/>
<protein>
    <submittedName>
        <fullName evidence="2">Uncharacterized protein</fullName>
    </submittedName>
</protein>
<evidence type="ECO:0000313" key="2">
    <source>
        <dbReference type="EMBL" id="KAF9506829.1"/>
    </source>
</evidence>
<feature type="compositionally biased region" description="Basic and acidic residues" evidence="1">
    <location>
        <begin position="218"/>
        <end position="237"/>
    </location>
</feature>
<keyword evidence="3" id="KW-1185">Reference proteome</keyword>
<dbReference type="OrthoDB" id="3048706at2759"/>
<accession>A0A9P6DPZ9</accession>
<evidence type="ECO:0000256" key="1">
    <source>
        <dbReference type="SAM" id="MobiDB-lite"/>
    </source>
</evidence>
<feature type="compositionally biased region" description="Polar residues" evidence="1">
    <location>
        <begin position="251"/>
        <end position="261"/>
    </location>
</feature>
<reference evidence="2" key="1">
    <citation type="journal article" date="2020" name="Nat. Commun.">
        <title>Large-scale genome sequencing of mycorrhizal fungi provides insights into the early evolution of symbiotic traits.</title>
        <authorList>
            <person name="Miyauchi S."/>
            <person name="Kiss E."/>
            <person name="Kuo A."/>
            <person name="Drula E."/>
            <person name="Kohler A."/>
            <person name="Sanchez-Garcia M."/>
            <person name="Morin E."/>
            <person name="Andreopoulos B."/>
            <person name="Barry K.W."/>
            <person name="Bonito G."/>
            <person name="Buee M."/>
            <person name="Carver A."/>
            <person name="Chen C."/>
            <person name="Cichocki N."/>
            <person name="Clum A."/>
            <person name="Culley D."/>
            <person name="Crous P.W."/>
            <person name="Fauchery L."/>
            <person name="Girlanda M."/>
            <person name="Hayes R.D."/>
            <person name="Keri Z."/>
            <person name="LaButti K."/>
            <person name="Lipzen A."/>
            <person name="Lombard V."/>
            <person name="Magnuson J."/>
            <person name="Maillard F."/>
            <person name="Murat C."/>
            <person name="Nolan M."/>
            <person name="Ohm R.A."/>
            <person name="Pangilinan J."/>
            <person name="Pereira M.F."/>
            <person name="Perotto S."/>
            <person name="Peter M."/>
            <person name="Pfister S."/>
            <person name="Riley R."/>
            <person name="Sitrit Y."/>
            <person name="Stielow J.B."/>
            <person name="Szollosi G."/>
            <person name="Zifcakova L."/>
            <person name="Stursova M."/>
            <person name="Spatafora J.W."/>
            <person name="Tedersoo L."/>
            <person name="Vaario L.M."/>
            <person name="Yamada A."/>
            <person name="Yan M."/>
            <person name="Wang P."/>
            <person name="Xu J."/>
            <person name="Bruns T."/>
            <person name="Baldrian P."/>
            <person name="Vilgalys R."/>
            <person name="Dunand C."/>
            <person name="Henrissat B."/>
            <person name="Grigoriev I.V."/>
            <person name="Hibbett D."/>
            <person name="Nagy L.G."/>
            <person name="Martin F.M."/>
        </authorList>
    </citation>
    <scope>NUCLEOTIDE SEQUENCE</scope>
    <source>
        <strain evidence="2">UP504</strain>
    </source>
</reference>
<gene>
    <name evidence="2" type="ORF">BS47DRAFT_380192</name>
</gene>
<evidence type="ECO:0000313" key="3">
    <source>
        <dbReference type="Proteomes" id="UP000886523"/>
    </source>
</evidence>
<dbReference type="EMBL" id="MU129098">
    <property type="protein sequence ID" value="KAF9506829.1"/>
    <property type="molecule type" value="Genomic_DNA"/>
</dbReference>
<name>A0A9P6DPZ9_9AGAM</name>
<feature type="region of interest" description="Disordered" evidence="1">
    <location>
        <begin position="218"/>
        <end position="265"/>
    </location>
</feature>
<sequence length="355" mass="39092">MVRTTVSSVVSLRLVRKTRPEGAWDGIGNFRSPEYQLGPSQSLAEGAPIFAVGEYVLIRIPIEIKLGGNTATGSAAESELLPTSKGSSPQHFAFIRSVYPLLDGSYQLEVYPQLPLSRSGGALIGYNQTDDTGRAALIPLPPLSHRYPTPERFGDPLVVGGWSNSRDAWLYTVPHRFVMPWTRPFKRMIPPVSMNPFEMRRVDVWYNALRASLVAPDLGDRHDEVPPEGGLRKDDGRGNVALRQGDGGQAASGNVPESTGVSWAGGGVQKRTLEAEVEQLVHNLSSGEPLILEGVDEDAQDEDCTPRDQLILLGRSHPSWAKVLVKYLVAEQEERQEVEERRAARLEHWLQGMTV</sequence>
<dbReference type="AlphaFoldDB" id="A0A9P6DPZ9"/>
<comment type="caution">
    <text evidence="2">The sequence shown here is derived from an EMBL/GenBank/DDBJ whole genome shotgun (WGS) entry which is preliminary data.</text>
</comment>
<organism evidence="2 3">
    <name type="scientific">Hydnum rufescens UP504</name>
    <dbReference type="NCBI Taxonomy" id="1448309"/>
    <lineage>
        <taxon>Eukaryota</taxon>
        <taxon>Fungi</taxon>
        <taxon>Dikarya</taxon>
        <taxon>Basidiomycota</taxon>
        <taxon>Agaricomycotina</taxon>
        <taxon>Agaricomycetes</taxon>
        <taxon>Cantharellales</taxon>
        <taxon>Hydnaceae</taxon>
        <taxon>Hydnum</taxon>
    </lineage>
</organism>
<dbReference type="Proteomes" id="UP000886523">
    <property type="component" value="Unassembled WGS sequence"/>
</dbReference>